<protein>
    <recommendedName>
        <fullName evidence="2">COP9 signalosome complex subunit 6</fullName>
    </recommendedName>
</protein>
<evidence type="ECO:0000256" key="3">
    <source>
        <dbReference type="SAM" id="MobiDB-lite"/>
    </source>
</evidence>
<dbReference type="GO" id="GO:0000338">
    <property type="term" value="P:protein deneddylation"/>
    <property type="evidence" value="ECO:0007669"/>
    <property type="project" value="InterPro"/>
</dbReference>
<dbReference type="GeneID" id="81596928"/>
<dbReference type="PROSITE" id="PS50249">
    <property type="entry name" value="MPN"/>
    <property type="match status" value="1"/>
</dbReference>
<dbReference type="Gene3D" id="3.40.140.10">
    <property type="entry name" value="Cytidine Deaminase, domain 2"/>
    <property type="match status" value="1"/>
</dbReference>
<feature type="compositionally biased region" description="Polar residues" evidence="3">
    <location>
        <begin position="209"/>
        <end position="225"/>
    </location>
</feature>
<dbReference type="Pfam" id="PF01398">
    <property type="entry name" value="JAB"/>
    <property type="match status" value="1"/>
</dbReference>
<name>A0AAD6CHE3_9EURO</name>
<dbReference type="RefSeq" id="XP_056770792.1">
    <property type="nucleotide sequence ID" value="XM_056906685.1"/>
</dbReference>
<dbReference type="EMBL" id="JAPVEA010000002">
    <property type="protein sequence ID" value="KAJ5461750.1"/>
    <property type="molecule type" value="Genomic_DNA"/>
</dbReference>
<accession>A0AAD6CHE3</accession>
<evidence type="ECO:0000256" key="2">
    <source>
        <dbReference type="RuleBase" id="RU367006"/>
    </source>
</evidence>
<organism evidence="5 6">
    <name type="scientific">Penicillium daleae</name>
    <dbReference type="NCBI Taxonomy" id="63821"/>
    <lineage>
        <taxon>Eukaryota</taxon>
        <taxon>Fungi</taxon>
        <taxon>Dikarya</taxon>
        <taxon>Ascomycota</taxon>
        <taxon>Pezizomycotina</taxon>
        <taxon>Eurotiomycetes</taxon>
        <taxon>Eurotiomycetidae</taxon>
        <taxon>Eurotiales</taxon>
        <taxon>Aspergillaceae</taxon>
        <taxon>Penicillium</taxon>
    </lineage>
</organism>
<dbReference type="InterPro" id="IPR033859">
    <property type="entry name" value="MPN_CSN6"/>
</dbReference>
<keyword evidence="2" id="KW-0539">Nucleus</keyword>
<feature type="region of interest" description="Disordered" evidence="3">
    <location>
        <begin position="209"/>
        <end position="243"/>
    </location>
</feature>
<evidence type="ECO:0000313" key="6">
    <source>
        <dbReference type="Proteomes" id="UP001213681"/>
    </source>
</evidence>
<dbReference type="InterPro" id="IPR024969">
    <property type="entry name" value="EIF3F/CSN6-like_C"/>
</dbReference>
<dbReference type="InterPro" id="IPR037518">
    <property type="entry name" value="MPN"/>
</dbReference>
<comment type="similarity">
    <text evidence="1 2">Belongs to the peptidase M67A family. CSN6 subfamily.</text>
</comment>
<dbReference type="GO" id="GO:0005737">
    <property type="term" value="C:cytoplasm"/>
    <property type="evidence" value="ECO:0007669"/>
    <property type="project" value="UniProtKB-SubCell"/>
</dbReference>
<dbReference type="CDD" id="cd08063">
    <property type="entry name" value="MPN_CSN6"/>
    <property type="match status" value="1"/>
</dbReference>
<dbReference type="PANTHER" id="PTHR10540">
    <property type="entry name" value="EUKARYOTIC TRANSLATION INITIATION FACTOR 3 SUBUNIT F-RELATED"/>
    <property type="match status" value="1"/>
</dbReference>
<dbReference type="Proteomes" id="UP001213681">
    <property type="component" value="Unassembled WGS sequence"/>
</dbReference>
<proteinExistence type="inferred from homology"/>
<feature type="domain" description="MPN" evidence="4">
    <location>
        <begin position="19"/>
        <end position="162"/>
    </location>
</feature>
<reference evidence="5" key="2">
    <citation type="journal article" date="2023" name="IMA Fungus">
        <title>Comparative genomic study of the Penicillium genus elucidates a diverse pangenome and 15 lateral gene transfer events.</title>
        <authorList>
            <person name="Petersen C."/>
            <person name="Sorensen T."/>
            <person name="Nielsen M.R."/>
            <person name="Sondergaard T.E."/>
            <person name="Sorensen J.L."/>
            <person name="Fitzpatrick D.A."/>
            <person name="Frisvad J.C."/>
            <person name="Nielsen K.L."/>
        </authorList>
    </citation>
    <scope>NUCLEOTIDE SEQUENCE</scope>
    <source>
        <strain evidence="5">IBT 16125</strain>
    </source>
</reference>
<dbReference type="InterPro" id="IPR000555">
    <property type="entry name" value="JAMM/MPN+_dom"/>
</dbReference>
<dbReference type="AlphaFoldDB" id="A0AAD6CHE3"/>
<sequence length="398" mass="43484">MDPLQSLVSSKSSDSGLHILLHPLVLLTISDHITRHAVRQQQGPIIGALLGQQNGREITLEQVFECPVTIGENGEVLLPSTWFEERLKQFKDVHKDPALDLVGWWSTAPPSGPDTSHLPLHKQILQDHNESAVFLAFHPSQVQSRTHGAKLPLTIYETVLEGENVSDATKDMQIDGEEPTPNIRFRELPYSVETEEAEMIGVDTIAQTAGTASRSEIPSQGTSAPDGQKSKDKEQKSTQAELTQEEEELIANLNTRLNAVRTLESRISLIKSYVSSIYALESSAAANDDPSSPRLSHPIIRNINSLISHLSILSPNEQSPFSTEALSQSNDVMLVSLLGQLGESVKAMRELGRKSAIVQSARGGANTRKQPGLAARTFEDELFAHGVPTGPETARMYS</sequence>
<keyword evidence="6" id="KW-1185">Reference proteome</keyword>
<comment type="function">
    <text evidence="2">Component of the COP9 signalosome complex (CSN), a complex involved in various cellular and developmental processes.</text>
</comment>
<comment type="subcellular location">
    <subcellularLocation>
        <location evidence="2">Cytoplasm</location>
    </subcellularLocation>
    <subcellularLocation>
        <location evidence="2">Nucleus</location>
    </subcellularLocation>
</comment>
<gene>
    <name evidence="5" type="ORF">N7458_003302</name>
</gene>
<dbReference type="Pfam" id="PF13012">
    <property type="entry name" value="MitMem_reg"/>
    <property type="match status" value="1"/>
</dbReference>
<keyword evidence="2" id="KW-0963">Cytoplasm</keyword>
<evidence type="ECO:0000259" key="4">
    <source>
        <dbReference type="PROSITE" id="PS50249"/>
    </source>
</evidence>
<reference evidence="5" key="1">
    <citation type="submission" date="2022-12" db="EMBL/GenBank/DDBJ databases">
        <authorList>
            <person name="Petersen C."/>
        </authorList>
    </citation>
    <scope>NUCLEOTIDE SEQUENCE</scope>
    <source>
        <strain evidence="5">IBT 16125</strain>
    </source>
</reference>
<dbReference type="GO" id="GO:0008237">
    <property type="term" value="F:metallopeptidase activity"/>
    <property type="evidence" value="ECO:0007669"/>
    <property type="project" value="InterPro"/>
</dbReference>
<evidence type="ECO:0000313" key="5">
    <source>
        <dbReference type="EMBL" id="KAJ5461750.1"/>
    </source>
</evidence>
<dbReference type="PANTHER" id="PTHR10540:SF8">
    <property type="entry name" value="COP9 SIGNALOSOME COMPLEX SUBUNIT 6"/>
    <property type="match status" value="1"/>
</dbReference>
<evidence type="ECO:0000256" key="1">
    <source>
        <dbReference type="ARBA" id="ARBA00010893"/>
    </source>
</evidence>
<dbReference type="GO" id="GO:0008180">
    <property type="term" value="C:COP9 signalosome"/>
    <property type="evidence" value="ECO:0007669"/>
    <property type="project" value="UniProtKB-UniRule"/>
</dbReference>
<comment type="caution">
    <text evidence="5">The sequence shown here is derived from an EMBL/GenBank/DDBJ whole genome shotgun (WGS) entry which is preliminary data.</text>
</comment>
<keyword evidence="2" id="KW-0736">Signalosome</keyword>